<dbReference type="RefSeq" id="WP_106131300.1">
    <property type="nucleotide sequence ID" value="NZ_PVZG01000039.1"/>
</dbReference>
<dbReference type="Proteomes" id="UP000239209">
    <property type="component" value="Unassembled WGS sequence"/>
</dbReference>
<feature type="compositionally biased region" description="Polar residues" evidence="1">
    <location>
        <begin position="1"/>
        <end position="10"/>
    </location>
</feature>
<evidence type="ECO:0000256" key="1">
    <source>
        <dbReference type="SAM" id="MobiDB-lite"/>
    </source>
</evidence>
<evidence type="ECO:0000313" key="2">
    <source>
        <dbReference type="EMBL" id="PRY19080.1"/>
    </source>
</evidence>
<reference evidence="2 3" key="1">
    <citation type="submission" date="2018-03" db="EMBL/GenBank/DDBJ databases">
        <title>Genomic Encyclopedia of Archaeal and Bacterial Type Strains, Phase II (KMG-II): from individual species to whole genera.</title>
        <authorList>
            <person name="Goeker M."/>
        </authorList>
    </citation>
    <scope>NUCLEOTIDE SEQUENCE [LARGE SCALE GENOMIC DNA]</scope>
    <source>
        <strain evidence="2 3">DSM 45348</strain>
    </source>
</reference>
<name>A0A2T0RDA0_9ACTN</name>
<sequence length="105" mass="10561">MTATGSDHTSPGNGIPGNPGPGPAILAAQQAAGVVAAKHRGDFAGAENLLAAMGDERTQARGFCLLAELALALVRTQTGQSMDDLVQELCLLMAEATHAGPPIAD</sequence>
<feature type="region of interest" description="Disordered" evidence="1">
    <location>
        <begin position="1"/>
        <end position="24"/>
    </location>
</feature>
<comment type="caution">
    <text evidence="2">The sequence shown here is derived from an EMBL/GenBank/DDBJ whole genome shotgun (WGS) entry which is preliminary data.</text>
</comment>
<dbReference type="EMBL" id="PVZG01000039">
    <property type="protein sequence ID" value="PRY19080.1"/>
    <property type="molecule type" value="Genomic_DNA"/>
</dbReference>
<accession>A0A2T0RDA0</accession>
<proteinExistence type="predicted"/>
<protein>
    <recommendedName>
        <fullName evidence="4">Superoxide dismutase</fullName>
    </recommendedName>
</protein>
<evidence type="ECO:0000313" key="3">
    <source>
        <dbReference type="Proteomes" id="UP000239209"/>
    </source>
</evidence>
<evidence type="ECO:0008006" key="4">
    <source>
        <dbReference type="Google" id="ProtNLM"/>
    </source>
</evidence>
<dbReference type="AlphaFoldDB" id="A0A2T0RDA0"/>
<organism evidence="2 3">
    <name type="scientific">Pseudosporangium ferrugineum</name>
    <dbReference type="NCBI Taxonomy" id="439699"/>
    <lineage>
        <taxon>Bacteria</taxon>
        <taxon>Bacillati</taxon>
        <taxon>Actinomycetota</taxon>
        <taxon>Actinomycetes</taxon>
        <taxon>Micromonosporales</taxon>
        <taxon>Micromonosporaceae</taxon>
        <taxon>Pseudosporangium</taxon>
    </lineage>
</organism>
<gene>
    <name evidence="2" type="ORF">CLV70_13920</name>
</gene>
<dbReference type="OrthoDB" id="3298638at2"/>
<keyword evidence="3" id="KW-1185">Reference proteome</keyword>